<protein>
    <submittedName>
        <fullName evidence="1">Uncharacterized protein</fullName>
    </submittedName>
</protein>
<organism evidence="1">
    <name type="scientific">Sesamum radiatum</name>
    <name type="common">Black benniseed</name>
    <dbReference type="NCBI Taxonomy" id="300843"/>
    <lineage>
        <taxon>Eukaryota</taxon>
        <taxon>Viridiplantae</taxon>
        <taxon>Streptophyta</taxon>
        <taxon>Embryophyta</taxon>
        <taxon>Tracheophyta</taxon>
        <taxon>Spermatophyta</taxon>
        <taxon>Magnoliopsida</taxon>
        <taxon>eudicotyledons</taxon>
        <taxon>Gunneridae</taxon>
        <taxon>Pentapetalae</taxon>
        <taxon>asterids</taxon>
        <taxon>lamiids</taxon>
        <taxon>Lamiales</taxon>
        <taxon>Pedaliaceae</taxon>
        <taxon>Sesamum</taxon>
    </lineage>
</organism>
<proteinExistence type="predicted"/>
<dbReference type="AlphaFoldDB" id="A0AAW2J7R4"/>
<sequence>INGAPWRSARAQAQALGFVMAVERRAFCKVCTKPSFPQQRGSGRGWLQGQGMHVEAELR</sequence>
<comment type="caution">
    <text evidence="1">The sequence shown here is derived from an EMBL/GenBank/DDBJ whole genome shotgun (WGS) entry which is preliminary data.</text>
</comment>
<reference evidence="1" key="1">
    <citation type="submission" date="2020-06" db="EMBL/GenBank/DDBJ databases">
        <authorList>
            <person name="Li T."/>
            <person name="Hu X."/>
            <person name="Zhang T."/>
            <person name="Song X."/>
            <person name="Zhang H."/>
            <person name="Dai N."/>
            <person name="Sheng W."/>
            <person name="Hou X."/>
            <person name="Wei L."/>
        </authorList>
    </citation>
    <scope>NUCLEOTIDE SEQUENCE</scope>
    <source>
        <strain evidence="1">G02</strain>
        <tissue evidence="1">Leaf</tissue>
    </source>
</reference>
<name>A0AAW2J7R4_SESRA</name>
<accession>A0AAW2J7R4</accession>
<evidence type="ECO:0000313" key="1">
    <source>
        <dbReference type="EMBL" id="KAL0289568.1"/>
    </source>
</evidence>
<reference evidence="1" key="2">
    <citation type="journal article" date="2024" name="Plant">
        <title>Genomic evolution and insights into agronomic trait innovations of Sesamum species.</title>
        <authorList>
            <person name="Miao H."/>
            <person name="Wang L."/>
            <person name="Qu L."/>
            <person name="Liu H."/>
            <person name="Sun Y."/>
            <person name="Le M."/>
            <person name="Wang Q."/>
            <person name="Wei S."/>
            <person name="Zheng Y."/>
            <person name="Lin W."/>
            <person name="Duan Y."/>
            <person name="Cao H."/>
            <person name="Xiong S."/>
            <person name="Wang X."/>
            <person name="Wei L."/>
            <person name="Li C."/>
            <person name="Ma Q."/>
            <person name="Ju M."/>
            <person name="Zhao R."/>
            <person name="Li G."/>
            <person name="Mu C."/>
            <person name="Tian Q."/>
            <person name="Mei H."/>
            <person name="Zhang T."/>
            <person name="Gao T."/>
            <person name="Zhang H."/>
        </authorList>
    </citation>
    <scope>NUCLEOTIDE SEQUENCE</scope>
    <source>
        <strain evidence="1">G02</strain>
    </source>
</reference>
<feature type="non-terminal residue" evidence="1">
    <location>
        <position position="1"/>
    </location>
</feature>
<dbReference type="EMBL" id="JACGWJ010000686">
    <property type="protein sequence ID" value="KAL0289568.1"/>
    <property type="molecule type" value="Genomic_DNA"/>
</dbReference>
<gene>
    <name evidence="1" type="ORF">Sradi_7070400</name>
</gene>